<evidence type="ECO:0000313" key="2">
    <source>
        <dbReference type="EMBL" id="KAF2686382.1"/>
    </source>
</evidence>
<organism evidence="2 3">
    <name type="scientific">Lentithecium fluviatile CBS 122367</name>
    <dbReference type="NCBI Taxonomy" id="1168545"/>
    <lineage>
        <taxon>Eukaryota</taxon>
        <taxon>Fungi</taxon>
        <taxon>Dikarya</taxon>
        <taxon>Ascomycota</taxon>
        <taxon>Pezizomycotina</taxon>
        <taxon>Dothideomycetes</taxon>
        <taxon>Pleosporomycetidae</taxon>
        <taxon>Pleosporales</taxon>
        <taxon>Massarineae</taxon>
        <taxon>Lentitheciaceae</taxon>
        <taxon>Lentithecium</taxon>
    </lineage>
</organism>
<proteinExistence type="predicted"/>
<keyword evidence="1" id="KW-0812">Transmembrane</keyword>
<name>A0A6G1J786_9PLEO</name>
<evidence type="ECO:0000313" key="3">
    <source>
        <dbReference type="Proteomes" id="UP000799291"/>
    </source>
</evidence>
<gene>
    <name evidence="2" type="ORF">K458DRAFT_211558</name>
</gene>
<dbReference type="AlphaFoldDB" id="A0A6G1J786"/>
<keyword evidence="1" id="KW-1133">Transmembrane helix</keyword>
<feature type="transmembrane region" description="Helical" evidence="1">
    <location>
        <begin position="50"/>
        <end position="74"/>
    </location>
</feature>
<dbReference type="EMBL" id="MU005577">
    <property type="protein sequence ID" value="KAF2686382.1"/>
    <property type="molecule type" value="Genomic_DNA"/>
</dbReference>
<keyword evidence="1" id="KW-0472">Membrane</keyword>
<reference evidence="2" key="1">
    <citation type="journal article" date="2020" name="Stud. Mycol.">
        <title>101 Dothideomycetes genomes: a test case for predicting lifestyles and emergence of pathogens.</title>
        <authorList>
            <person name="Haridas S."/>
            <person name="Albert R."/>
            <person name="Binder M."/>
            <person name="Bloem J."/>
            <person name="Labutti K."/>
            <person name="Salamov A."/>
            <person name="Andreopoulos B."/>
            <person name="Baker S."/>
            <person name="Barry K."/>
            <person name="Bills G."/>
            <person name="Bluhm B."/>
            <person name="Cannon C."/>
            <person name="Castanera R."/>
            <person name="Culley D."/>
            <person name="Daum C."/>
            <person name="Ezra D."/>
            <person name="Gonzalez J."/>
            <person name="Henrissat B."/>
            <person name="Kuo A."/>
            <person name="Liang C."/>
            <person name="Lipzen A."/>
            <person name="Lutzoni F."/>
            <person name="Magnuson J."/>
            <person name="Mondo S."/>
            <person name="Nolan M."/>
            <person name="Ohm R."/>
            <person name="Pangilinan J."/>
            <person name="Park H.-J."/>
            <person name="Ramirez L."/>
            <person name="Alfaro M."/>
            <person name="Sun H."/>
            <person name="Tritt A."/>
            <person name="Yoshinaga Y."/>
            <person name="Zwiers L.-H."/>
            <person name="Turgeon B."/>
            <person name="Goodwin S."/>
            <person name="Spatafora J."/>
            <person name="Crous P."/>
            <person name="Grigoriev I."/>
        </authorList>
    </citation>
    <scope>NUCLEOTIDE SEQUENCE</scope>
    <source>
        <strain evidence="2">CBS 122367</strain>
    </source>
</reference>
<sequence length="87" mass="9666">MAWQRGIESGFVAVKISIPLQHATRGISPFSERGYGGRREEDVALFLFKFFRFLFTALGIGSWVVGVVGVLAGIGTKTLNELWMSMR</sequence>
<dbReference type="Proteomes" id="UP000799291">
    <property type="component" value="Unassembled WGS sequence"/>
</dbReference>
<accession>A0A6G1J786</accession>
<evidence type="ECO:0000256" key="1">
    <source>
        <dbReference type="SAM" id="Phobius"/>
    </source>
</evidence>
<protein>
    <submittedName>
        <fullName evidence="2">Uncharacterized protein</fullName>
    </submittedName>
</protein>
<keyword evidence="3" id="KW-1185">Reference proteome</keyword>